<evidence type="ECO:0000256" key="3">
    <source>
        <dbReference type="ARBA" id="ARBA00022670"/>
    </source>
</evidence>
<evidence type="ECO:0000259" key="8">
    <source>
        <dbReference type="Pfam" id="PF00246"/>
    </source>
</evidence>
<evidence type="ECO:0000256" key="6">
    <source>
        <dbReference type="ARBA" id="ARBA00022833"/>
    </source>
</evidence>
<evidence type="ECO:0000313" key="10">
    <source>
        <dbReference type="Proteomes" id="UP000238730"/>
    </source>
</evidence>
<proteinExistence type="inferred from homology"/>
<dbReference type="Proteomes" id="UP000238730">
    <property type="component" value="Unassembled WGS sequence"/>
</dbReference>
<dbReference type="Gene3D" id="3.40.630.10">
    <property type="entry name" value="Zn peptidases"/>
    <property type="match status" value="1"/>
</dbReference>
<reference evidence="9 10" key="1">
    <citation type="submission" date="2016-12" db="EMBL/GenBank/DDBJ databases">
        <title>Diversity of luminous bacteria.</title>
        <authorList>
            <person name="Yoshizawa S."/>
            <person name="Kogure K."/>
        </authorList>
    </citation>
    <scope>NUCLEOTIDE SEQUENCE [LARGE SCALE GENOMIC DNA]</scope>
    <source>
        <strain evidence="9 10">LC1-200</strain>
    </source>
</reference>
<dbReference type="AlphaFoldDB" id="A0A2S7VME1"/>
<protein>
    <submittedName>
        <fullName evidence="9">Zinc carboxypeptidase</fullName>
    </submittedName>
</protein>
<dbReference type="InterPro" id="IPR057246">
    <property type="entry name" value="CARBOXYPEPT_ZN_1"/>
</dbReference>
<dbReference type="PROSITE" id="PS00132">
    <property type="entry name" value="CARBOXYPEPT_ZN_1"/>
    <property type="match status" value="1"/>
</dbReference>
<dbReference type="PANTHER" id="PTHR11705:SF143">
    <property type="entry name" value="SLL0236 PROTEIN"/>
    <property type="match status" value="1"/>
</dbReference>
<evidence type="ECO:0000256" key="4">
    <source>
        <dbReference type="ARBA" id="ARBA00022723"/>
    </source>
</evidence>
<gene>
    <name evidence="9" type="ORF">BTO08_20155</name>
</gene>
<dbReference type="GO" id="GO:0008270">
    <property type="term" value="F:zinc ion binding"/>
    <property type="evidence" value="ECO:0007669"/>
    <property type="project" value="InterPro"/>
</dbReference>
<feature type="domain" description="Peptidase M14" evidence="8">
    <location>
        <begin position="58"/>
        <end position="242"/>
    </location>
</feature>
<dbReference type="SUPFAM" id="SSF53187">
    <property type="entry name" value="Zn-dependent exopeptidases"/>
    <property type="match status" value="1"/>
</dbReference>
<dbReference type="OrthoDB" id="9779324at2"/>
<name>A0A2S7VME1_PHOAN</name>
<evidence type="ECO:0000256" key="1">
    <source>
        <dbReference type="ARBA" id="ARBA00001947"/>
    </source>
</evidence>
<dbReference type="GO" id="GO:0004181">
    <property type="term" value="F:metallocarboxypeptidase activity"/>
    <property type="evidence" value="ECO:0007669"/>
    <property type="project" value="InterPro"/>
</dbReference>
<evidence type="ECO:0000256" key="7">
    <source>
        <dbReference type="ARBA" id="ARBA00023049"/>
    </source>
</evidence>
<keyword evidence="5" id="KW-0378">Hydrolase</keyword>
<comment type="cofactor">
    <cofactor evidence="1">
        <name>Zn(2+)</name>
        <dbReference type="ChEBI" id="CHEBI:29105"/>
    </cofactor>
</comment>
<dbReference type="EMBL" id="MSCJ01000003">
    <property type="protein sequence ID" value="PQJ62952.1"/>
    <property type="molecule type" value="Genomic_DNA"/>
</dbReference>
<keyword evidence="7" id="KW-0482">Metalloprotease</keyword>
<dbReference type="RefSeq" id="WP_105062701.1">
    <property type="nucleotide sequence ID" value="NZ_MSCJ01000003.1"/>
</dbReference>
<sequence length="358" mass="41634">MLNAKTHSISTLLPELIQLETLIERLSQHKSPVPFHCDILAHIPCNDHFPQHHRNSLPLYAIHLGTPDPSAPLMLFVGGVHGLERIGTQVLLSYLHTIIERMTWDTTLHHLLQRIQIVFIPLVNPVGMAKNYRSNGNHVDLMRNAPLNSQEKTALLIGGHRLSPRIPWFRGNNSQQMELEAEALTQYVMDLTTSRPLTLSLDCHSGFGLKDRIWFPYAHSAKQAFPYIGDVYHLRHTFMTTYPNQNYIFEPQALHYLCHGDLWDHITLQCLRQQQVILPLTLEMGSWRWIKKNPLQIRQALGIFNPMKPQRIQRVLQKHIVLMDFMINAAANYQAWFNHTDNPHYKQQALSRWYKKQQ</sequence>
<accession>A0A2S7VME1</accession>
<dbReference type="Pfam" id="PF00246">
    <property type="entry name" value="Peptidase_M14"/>
    <property type="match status" value="1"/>
</dbReference>
<keyword evidence="9" id="KW-0121">Carboxypeptidase</keyword>
<evidence type="ECO:0000313" key="9">
    <source>
        <dbReference type="EMBL" id="PQJ62952.1"/>
    </source>
</evidence>
<keyword evidence="3" id="KW-0645">Protease</keyword>
<keyword evidence="4" id="KW-0479">Metal-binding</keyword>
<dbReference type="GO" id="GO:0006508">
    <property type="term" value="P:proteolysis"/>
    <property type="evidence" value="ECO:0007669"/>
    <property type="project" value="UniProtKB-KW"/>
</dbReference>
<comment type="caution">
    <text evidence="9">The sequence shown here is derived from an EMBL/GenBank/DDBJ whole genome shotgun (WGS) entry which is preliminary data.</text>
</comment>
<dbReference type="GO" id="GO:0005615">
    <property type="term" value="C:extracellular space"/>
    <property type="evidence" value="ECO:0007669"/>
    <property type="project" value="TreeGrafter"/>
</dbReference>
<dbReference type="InterPro" id="IPR000834">
    <property type="entry name" value="Peptidase_M14"/>
</dbReference>
<evidence type="ECO:0000256" key="2">
    <source>
        <dbReference type="ARBA" id="ARBA00005988"/>
    </source>
</evidence>
<organism evidence="9 10">
    <name type="scientific">Photobacterium angustum</name>
    <dbReference type="NCBI Taxonomy" id="661"/>
    <lineage>
        <taxon>Bacteria</taxon>
        <taxon>Pseudomonadati</taxon>
        <taxon>Pseudomonadota</taxon>
        <taxon>Gammaproteobacteria</taxon>
        <taxon>Vibrionales</taxon>
        <taxon>Vibrionaceae</taxon>
        <taxon>Photobacterium</taxon>
    </lineage>
</organism>
<keyword evidence="6" id="KW-0862">Zinc</keyword>
<comment type="similarity">
    <text evidence="2">Belongs to the peptidase M14 family.</text>
</comment>
<dbReference type="PANTHER" id="PTHR11705">
    <property type="entry name" value="PROTEASE FAMILY M14 CARBOXYPEPTIDASE A,B"/>
    <property type="match status" value="1"/>
</dbReference>
<evidence type="ECO:0000256" key="5">
    <source>
        <dbReference type="ARBA" id="ARBA00022801"/>
    </source>
</evidence>